<feature type="domain" description="Flagellar hook-associated protein 2 C-terminal" evidence="7">
    <location>
        <begin position="386"/>
        <end position="650"/>
    </location>
</feature>
<keyword evidence="8" id="KW-0282">Flagellum</keyword>
<proteinExistence type="inferred from homology"/>
<reference evidence="8" key="1">
    <citation type="journal article" date="2014" name="Genome Announc.">
        <title>Draft Genome Sequences of Three Alkaliphilic Bacillus Strains, Bacillus wakoensis JCM 9140T, Bacillus akibai JCM 9157T, and Bacillus hemicellulosilyticus JCM 9152T.</title>
        <authorList>
            <person name="Yuki M."/>
            <person name="Oshima K."/>
            <person name="Suda W."/>
            <person name="Oshida Y."/>
            <person name="Kitamura K."/>
            <person name="Iida T."/>
            <person name="Hattori M."/>
            <person name="Ohkuma M."/>
        </authorList>
    </citation>
    <scope>NUCLEOTIDE SEQUENCE [LARGE SCALE GENOMIC DNA]</scope>
    <source>
        <strain evidence="8">JCM 9140</strain>
    </source>
</reference>
<dbReference type="Proteomes" id="UP000018890">
    <property type="component" value="Unassembled WGS sequence"/>
</dbReference>
<dbReference type="InterPro" id="IPR010809">
    <property type="entry name" value="FliD_C"/>
</dbReference>
<evidence type="ECO:0000256" key="1">
    <source>
        <dbReference type="ARBA" id="ARBA00009764"/>
    </source>
</evidence>
<dbReference type="GO" id="GO:0007155">
    <property type="term" value="P:cell adhesion"/>
    <property type="evidence" value="ECO:0007669"/>
    <property type="project" value="InterPro"/>
</dbReference>
<comment type="function">
    <text evidence="5">Required for morphogenesis and for the elongation of the flagellar filament by facilitating polymerization of the flagellin monomers at the tip of growing filament. Forms a capping structure, which prevents flagellin subunits (transported through the central channel of the flagellum) from leaking out without polymerization at the distal end.</text>
</comment>
<dbReference type="PANTHER" id="PTHR30288:SF0">
    <property type="entry name" value="FLAGELLAR HOOK-ASSOCIATED PROTEIN 2"/>
    <property type="match status" value="1"/>
</dbReference>
<dbReference type="STRING" id="1236970.JCM9140_2614"/>
<comment type="subunit">
    <text evidence="2 5">Homopentamer.</text>
</comment>
<dbReference type="InterPro" id="IPR003481">
    <property type="entry name" value="FliD_N"/>
</dbReference>
<evidence type="ECO:0000313" key="9">
    <source>
        <dbReference type="Proteomes" id="UP000018890"/>
    </source>
</evidence>
<evidence type="ECO:0000259" key="7">
    <source>
        <dbReference type="Pfam" id="PF07195"/>
    </source>
</evidence>
<sequence>MRLSGFATGMDINQMVQDLMRAERMPVDRMKQDQQILEWRMEEFRSINRKLEQFRTNIFDTVLRQSKMLANKATSSSNHLVTATATSTANPGTFRITEVSRLATAASNASAEPISTGDKIKKTAALQSQSFADDSFWQQGIVNKKDITVSAQTREVTVTGGVQNRETAMVKVNGVAMEVVTTTEGALRDNQVRVNDGTLEFGRTLRSRDKIEITTFSDESATQTFAINESNLNKRLDKRGINESSLEVTVGGVPLTVVTDPNTTLESGQVFVNLQTGAMRFAEGTEGEASVTYKQNYSTSSITTYNKDGNAVTDQFVFTGDQTMNEVVRQMNASNTGINVFYDEHADKVSVIRTETGSFTDGREINFSGGFFTAGLQLGISEERGGQNARFTINGLETERQSNTFTMNGVTMTLQGTFREGENTVTIGASTDVDSIMDTIKGFIDEYNELVDLVNGKVREPFHRDYRPLTDEQRAEMTDKEIERWEERAMSGMLRSDRTLRNGFDRFRMDMYAPVNIGFDSQYNQLSAIGITTTRNFSDGGKLEINEDKLRAAIENDSEAVFKIFAGDGATNAEKGIARRVRDSANGLIDQIAQRAGGSRNRNINHQFTIGREMNRLDDRISNFERRMQKVEERYWAQFTAMEKAVARANSQGDALLAQLYGGF</sequence>
<dbReference type="RefSeq" id="WP_052002221.1">
    <property type="nucleotide sequence ID" value="NZ_BAUT01000026.1"/>
</dbReference>
<dbReference type="GO" id="GO:0009421">
    <property type="term" value="C:bacterial-type flagellum filament cap"/>
    <property type="evidence" value="ECO:0007669"/>
    <property type="project" value="InterPro"/>
</dbReference>
<comment type="subcellular location">
    <subcellularLocation>
        <location evidence="5">Secreted</location>
    </subcellularLocation>
    <subcellularLocation>
        <location evidence="5">Bacterial flagellum</location>
    </subcellularLocation>
</comment>
<dbReference type="EMBL" id="BAUT01000026">
    <property type="protein sequence ID" value="GAE26535.1"/>
    <property type="molecule type" value="Genomic_DNA"/>
</dbReference>
<evidence type="ECO:0000256" key="2">
    <source>
        <dbReference type="ARBA" id="ARBA00011255"/>
    </source>
</evidence>
<dbReference type="GO" id="GO:0009424">
    <property type="term" value="C:bacterial-type flagellum hook"/>
    <property type="evidence" value="ECO:0007669"/>
    <property type="project" value="UniProtKB-UniRule"/>
</dbReference>
<dbReference type="Pfam" id="PF07195">
    <property type="entry name" value="FliD_C"/>
    <property type="match status" value="1"/>
</dbReference>
<comment type="similarity">
    <text evidence="1 5">Belongs to the FliD family.</text>
</comment>
<protein>
    <recommendedName>
        <fullName evidence="5">Flagellar hook-associated protein 2</fullName>
        <shortName evidence="5">HAP2</shortName>
    </recommendedName>
    <alternativeName>
        <fullName evidence="5">Flagellar cap protein</fullName>
    </alternativeName>
</protein>
<dbReference type="AlphaFoldDB" id="W4Q3L3"/>
<evidence type="ECO:0000256" key="4">
    <source>
        <dbReference type="ARBA" id="ARBA00023143"/>
    </source>
</evidence>
<accession>W4Q3L3</accession>
<name>W4Q3L3_9BACI</name>
<dbReference type="GO" id="GO:0005576">
    <property type="term" value="C:extracellular region"/>
    <property type="evidence" value="ECO:0007669"/>
    <property type="project" value="UniProtKB-SubCell"/>
</dbReference>
<dbReference type="Pfam" id="PF02465">
    <property type="entry name" value="FliD_N"/>
    <property type="match status" value="1"/>
</dbReference>
<evidence type="ECO:0000259" key="6">
    <source>
        <dbReference type="Pfam" id="PF02465"/>
    </source>
</evidence>
<evidence type="ECO:0000256" key="5">
    <source>
        <dbReference type="RuleBase" id="RU362066"/>
    </source>
</evidence>
<organism evidence="8 9">
    <name type="scientific">Halalkalibacter wakoensis JCM 9140</name>
    <dbReference type="NCBI Taxonomy" id="1236970"/>
    <lineage>
        <taxon>Bacteria</taxon>
        <taxon>Bacillati</taxon>
        <taxon>Bacillota</taxon>
        <taxon>Bacilli</taxon>
        <taxon>Bacillales</taxon>
        <taxon>Bacillaceae</taxon>
        <taxon>Halalkalibacter</taxon>
    </lineage>
</organism>
<dbReference type="GO" id="GO:0071973">
    <property type="term" value="P:bacterial-type flagellum-dependent cell motility"/>
    <property type="evidence" value="ECO:0007669"/>
    <property type="project" value="TreeGrafter"/>
</dbReference>
<evidence type="ECO:0000256" key="3">
    <source>
        <dbReference type="ARBA" id="ARBA00023054"/>
    </source>
</evidence>
<gene>
    <name evidence="8" type="ORF">JCM9140_2614</name>
</gene>
<comment type="caution">
    <text evidence="8">The sequence shown here is derived from an EMBL/GenBank/DDBJ whole genome shotgun (WGS) entry which is preliminary data.</text>
</comment>
<keyword evidence="3" id="KW-0175">Coiled coil</keyword>
<keyword evidence="5" id="KW-0964">Secreted</keyword>
<dbReference type="InterPro" id="IPR040026">
    <property type="entry name" value="FliD"/>
</dbReference>
<feature type="domain" description="Flagellar hook-associated protein 2 N-terminal" evidence="6">
    <location>
        <begin position="8"/>
        <end position="106"/>
    </location>
</feature>
<keyword evidence="9" id="KW-1185">Reference proteome</keyword>
<evidence type="ECO:0000313" key="8">
    <source>
        <dbReference type="EMBL" id="GAE26535.1"/>
    </source>
</evidence>
<keyword evidence="8" id="KW-0966">Cell projection</keyword>
<keyword evidence="4 5" id="KW-0975">Bacterial flagellum</keyword>
<keyword evidence="8" id="KW-0969">Cilium</keyword>
<dbReference type="OrthoDB" id="9776025at2"/>
<dbReference type="PANTHER" id="PTHR30288">
    <property type="entry name" value="FLAGELLAR CAP/ASSEMBLY PROTEIN FLID"/>
    <property type="match status" value="1"/>
</dbReference>